<name>A0A1Y1LLV7_PHOPY</name>
<sequence length="122" mass="13240">MGFMGINYSIRTTVWPITTSTGPCPGQDCSGGIWVDMGDPCWSCVIYDTCHSLGCDDPQSFCFLYNESFPMDQYAVQGECRTNPCAETPLLDEGGQLTAVCDGTRNCPTGYNCVESVCCKSL</sequence>
<dbReference type="EMBL" id="GEZM01055833">
    <property type="protein sequence ID" value="JAV72915.1"/>
    <property type="molecule type" value="Transcribed_RNA"/>
</dbReference>
<organism evidence="1">
    <name type="scientific">Photinus pyralis</name>
    <name type="common">Common eastern firefly</name>
    <name type="synonym">Lampyris pyralis</name>
    <dbReference type="NCBI Taxonomy" id="7054"/>
    <lineage>
        <taxon>Eukaryota</taxon>
        <taxon>Metazoa</taxon>
        <taxon>Ecdysozoa</taxon>
        <taxon>Arthropoda</taxon>
        <taxon>Hexapoda</taxon>
        <taxon>Insecta</taxon>
        <taxon>Pterygota</taxon>
        <taxon>Neoptera</taxon>
        <taxon>Endopterygota</taxon>
        <taxon>Coleoptera</taxon>
        <taxon>Polyphaga</taxon>
        <taxon>Elateriformia</taxon>
        <taxon>Elateroidea</taxon>
        <taxon>Lampyridae</taxon>
        <taxon>Lampyrinae</taxon>
        <taxon>Photinus</taxon>
    </lineage>
</organism>
<evidence type="ECO:0000313" key="1">
    <source>
        <dbReference type="EMBL" id="JAV72915.1"/>
    </source>
</evidence>
<proteinExistence type="predicted"/>
<dbReference type="EMBL" id="GEZM01055832">
    <property type="protein sequence ID" value="JAV72916.1"/>
    <property type="molecule type" value="Transcribed_RNA"/>
</dbReference>
<protein>
    <submittedName>
        <fullName evidence="1">Uncharacterized protein</fullName>
    </submittedName>
</protein>
<dbReference type="AlphaFoldDB" id="A0A1Y1LLV7"/>
<reference evidence="1" key="1">
    <citation type="journal article" date="2016" name="Sci. Rep.">
        <title>Molecular characterization of firefly nuptial gifts: a multi-omics approach sheds light on postcopulatory sexual selection.</title>
        <authorList>
            <person name="Al-Wathiqui N."/>
            <person name="Fallon T.R."/>
            <person name="South A."/>
            <person name="Weng J.K."/>
            <person name="Lewis S.M."/>
        </authorList>
    </citation>
    <scope>NUCLEOTIDE SEQUENCE</scope>
</reference>
<accession>A0A1Y1LLV7</accession>